<organism evidence="3 4">
    <name type="scientific">Epilithonimonas hispanica</name>
    <dbReference type="NCBI Taxonomy" id="358687"/>
    <lineage>
        <taxon>Bacteria</taxon>
        <taxon>Pseudomonadati</taxon>
        <taxon>Bacteroidota</taxon>
        <taxon>Flavobacteriia</taxon>
        <taxon>Flavobacteriales</taxon>
        <taxon>Weeksellaceae</taxon>
        <taxon>Chryseobacterium group</taxon>
        <taxon>Epilithonimonas</taxon>
    </lineage>
</organism>
<evidence type="ECO:0000256" key="2">
    <source>
        <dbReference type="ARBA" id="ARBA00022649"/>
    </source>
</evidence>
<sequence>MVYIKWLKSAKLDFKDIYDYISHDSMRYAQLQIVKIQTKTEIIKSNIFIGKIVSETNDANIREITEGNYRIIYKIISQNEIHILMIHHGARDLLRRI</sequence>
<dbReference type="AlphaFoldDB" id="A0A3D9D060"/>
<keyword evidence="2" id="KW-1277">Toxin-antitoxin system</keyword>
<comment type="caution">
    <text evidence="3">The sequence shown here is derived from an EMBL/GenBank/DDBJ whole genome shotgun (WGS) entry which is preliminary data.</text>
</comment>
<evidence type="ECO:0000256" key="1">
    <source>
        <dbReference type="ARBA" id="ARBA00006226"/>
    </source>
</evidence>
<evidence type="ECO:0000313" key="4">
    <source>
        <dbReference type="Proteomes" id="UP000256326"/>
    </source>
</evidence>
<reference evidence="3 4" key="1">
    <citation type="journal article" date="2006" name="Int. J. Syst. Evol. Microbiol.">
        <title>Chryseobacterium hispanicum sp. nov., isolated from the drinking water distribution system of Sevilla, Spain.</title>
        <authorList>
            <person name="Gallego V."/>
            <person name="Garcia M.T."/>
            <person name="Ventosa A."/>
        </authorList>
    </citation>
    <scope>NUCLEOTIDE SEQUENCE [LARGE SCALE GENOMIC DNA]</scope>
    <source>
        <strain evidence="3 4">KCTC 22104</strain>
    </source>
</reference>
<dbReference type="EMBL" id="QNUG01000010">
    <property type="protein sequence ID" value="REC71410.1"/>
    <property type="molecule type" value="Genomic_DNA"/>
</dbReference>
<dbReference type="InterPro" id="IPR007712">
    <property type="entry name" value="RelE/ParE_toxin"/>
</dbReference>
<protein>
    <submittedName>
        <fullName evidence="3">Type II toxin-antitoxin system RelE/ParE family toxin</fullName>
    </submittedName>
</protein>
<comment type="similarity">
    <text evidence="1">Belongs to the RelE toxin family.</text>
</comment>
<evidence type="ECO:0000313" key="3">
    <source>
        <dbReference type="EMBL" id="REC71410.1"/>
    </source>
</evidence>
<dbReference type="Gene3D" id="3.30.2310.20">
    <property type="entry name" value="RelE-like"/>
    <property type="match status" value="1"/>
</dbReference>
<dbReference type="Proteomes" id="UP000256326">
    <property type="component" value="Unassembled WGS sequence"/>
</dbReference>
<dbReference type="InterPro" id="IPR035093">
    <property type="entry name" value="RelE/ParE_toxin_dom_sf"/>
</dbReference>
<keyword evidence="4" id="KW-1185">Reference proteome</keyword>
<name>A0A3D9D060_9FLAO</name>
<gene>
    <name evidence="3" type="ORF">DRF58_06220</name>
</gene>
<dbReference type="InterPro" id="IPR051803">
    <property type="entry name" value="TA_system_RelE-like_toxin"/>
</dbReference>
<dbReference type="RefSeq" id="WP_116033922.1">
    <property type="nucleotide sequence ID" value="NZ_JBHLVV010000052.1"/>
</dbReference>
<dbReference type="Pfam" id="PF05016">
    <property type="entry name" value="ParE_toxin"/>
    <property type="match status" value="1"/>
</dbReference>
<dbReference type="PANTHER" id="PTHR33755:SF5">
    <property type="entry name" value="TYPE II TOXIN-ANTITOXIN SYSTEM RELE_PARE FAMILY TOXIN"/>
    <property type="match status" value="1"/>
</dbReference>
<accession>A0A3D9D060</accession>
<dbReference type="OrthoDB" id="5574284at2"/>
<dbReference type="PANTHER" id="PTHR33755">
    <property type="entry name" value="TOXIN PARE1-RELATED"/>
    <property type="match status" value="1"/>
</dbReference>
<proteinExistence type="inferred from homology"/>